<dbReference type="AlphaFoldDB" id="A0A2T7NYV8"/>
<accession>A0A2T7NYV8</accession>
<evidence type="ECO:0000256" key="1">
    <source>
        <dbReference type="SAM" id="Phobius"/>
    </source>
</evidence>
<organism evidence="2 3">
    <name type="scientific">Pomacea canaliculata</name>
    <name type="common">Golden apple snail</name>
    <dbReference type="NCBI Taxonomy" id="400727"/>
    <lineage>
        <taxon>Eukaryota</taxon>
        <taxon>Metazoa</taxon>
        <taxon>Spiralia</taxon>
        <taxon>Lophotrochozoa</taxon>
        <taxon>Mollusca</taxon>
        <taxon>Gastropoda</taxon>
        <taxon>Caenogastropoda</taxon>
        <taxon>Architaenioglossa</taxon>
        <taxon>Ampullarioidea</taxon>
        <taxon>Ampullariidae</taxon>
        <taxon>Pomacea</taxon>
    </lineage>
</organism>
<proteinExistence type="predicted"/>
<reference evidence="2 3" key="1">
    <citation type="submission" date="2018-04" db="EMBL/GenBank/DDBJ databases">
        <title>The genome of golden apple snail Pomacea canaliculata provides insight into stress tolerance and invasive adaptation.</title>
        <authorList>
            <person name="Liu C."/>
            <person name="Liu B."/>
            <person name="Ren Y."/>
            <person name="Zhang Y."/>
            <person name="Wang H."/>
            <person name="Li S."/>
            <person name="Jiang F."/>
            <person name="Yin L."/>
            <person name="Zhang G."/>
            <person name="Qian W."/>
            <person name="Fan W."/>
        </authorList>
    </citation>
    <scope>NUCLEOTIDE SEQUENCE [LARGE SCALE GENOMIC DNA]</scope>
    <source>
        <strain evidence="2">SZHN2017</strain>
        <tissue evidence="2">Muscle</tissue>
    </source>
</reference>
<name>A0A2T7NYV8_POMCA</name>
<dbReference type="EMBL" id="PZQS01000008">
    <property type="protein sequence ID" value="PVD26358.1"/>
    <property type="molecule type" value="Genomic_DNA"/>
</dbReference>
<keyword evidence="3" id="KW-1185">Reference proteome</keyword>
<comment type="caution">
    <text evidence="2">The sequence shown here is derived from an EMBL/GenBank/DDBJ whole genome shotgun (WGS) entry which is preliminary data.</text>
</comment>
<dbReference type="Proteomes" id="UP000245119">
    <property type="component" value="Linkage Group LG8"/>
</dbReference>
<gene>
    <name evidence="2" type="ORF">C0Q70_14032</name>
</gene>
<feature type="transmembrane region" description="Helical" evidence="1">
    <location>
        <begin position="12"/>
        <end position="33"/>
    </location>
</feature>
<sequence length="83" mass="8787">MFKTAGHTTDIIGRHLAVILAGTLPTGSVVVIVSSISLTGRQLLTASAGVPGQLVVHGQHHRQQSPRHTRNDQAMVTLMGQID</sequence>
<evidence type="ECO:0000313" key="3">
    <source>
        <dbReference type="Proteomes" id="UP000245119"/>
    </source>
</evidence>
<keyword evidence="1" id="KW-0472">Membrane</keyword>
<keyword evidence="1" id="KW-0812">Transmembrane</keyword>
<protein>
    <submittedName>
        <fullName evidence="2">Uncharacterized protein</fullName>
    </submittedName>
</protein>
<evidence type="ECO:0000313" key="2">
    <source>
        <dbReference type="EMBL" id="PVD26358.1"/>
    </source>
</evidence>
<keyword evidence="1" id="KW-1133">Transmembrane helix</keyword>